<protein>
    <recommendedName>
        <fullName evidence="15 16">Protein translocase subunit SecA</fullName>
        <ecNumber evidence="15">7.4.2.8</ecNumber>
    </recommendedName>
</protein>
<dbReference type="SMART" id="SM00957">
    <property type="entry name" value="SecA_DEAD"/>
    <property type="match status" value="1"/>
</dbReference>
<evidence type="ECO:0000256" key="6">
    <source>
        <dbReference type="ARBA" id="ARBA00022519"/>
    </source>
</evidence>
<dbReference type="PROSITE" id="PS51194">
    <property type="entry name" value="HELICASE_CTER"/>
    <property type="match status" value="1"/>
</dbReference>
<proteinExistence type="inferred from homology"/>
<dbReference type="InterPro" id="IPR036266">
    <property type="entry name" value="SecA_Wing/Scaffold_sf"/>
</dbReference>
<dbReference type="GO" id="GO:0005829">
    <property type="term" value="C:cytosol"/>
    <property type="evidence" value="ECO:0007669"/>
    <property type="project" value="TreeGrafter"/>
</dbReference>
<organism evidence="21 22">
    <name type="scientific">Roseivivax isoporae LMG 25204</name>
    <dbReference type="NCBI Taxonomy" id="1449351"/>
    <lineage>
        <taxon>Bacteria</taxon>
        <taxon>Pseudomonadati</taxon>
        <taxon>Pseudomonadota</taxon>
        <taxon>Alphaproteobacteria</taxon>
        <taxon>Rhodobacterales</taxon>
        <taxon>Roseobacteraceae</taxon>
        <taxon>Roseivivax</taxon>
    </lineage>
</organism>
<dbReference type="Gene3D" id="3.40.50.300">
    <property type="entry name" value="P-loop containing nucleotide triphosphate hydrolases"/>
    <property type="match status" value="2"/>
</dbReference>
<dbReference type="FunFam" id="3.40.50.300:FF:000113">
    <property type="entry name" value="Preprotein translocase subunit SecA"/>
    <property type="match status" value="1"/>
</dbReference>
<evidence type="ECO:0000256" key="12">
    <source>
        <dbReference type="ARBA" id="ARBA00022967"/>
    </source>
</evidence>
<dbReference type="PROSITE" id="PS01312">
    <property type="entry name" value="SECA"/>
    <property type="match status" value="1"/>
</dbReference>
<keyword evidence="14 15" id="KW-0472">Membrane</keyword>
<keyword evidence="9" id="KW-0862">Zinc</keyword>
<evidence type="ECO:0000256" key="13">
    <source>
        <dbReference type="ARBA" id="ARBA00023010"/>
    </source>
</evidence>
<dbReference type="FunFam" id="1.10.3060.10:FF:000003">
    <property type="entry name" value="Protein translocase subunit SecA"/>
    <property type="match status" value="1"/>
</dbReference>
<dbReference type="InterPro" id="IPR011116">
    <property type="entry name" value="SecA_Wing/Scaffold"/>
</dbReference>
<comment type="subunit">
    <text evidence="15">Monomer and homodimer. Part of the essential Sec protein translocation apparatus which comprises SecA, SecYEG and auxiliary proteins SecDF-YajC and YidC.</text>
</comment>
<comment type="subcellular location">
    <subcellularLocation>
        <location evidence="15">Cell membrane</location>
        <topology evidence="15">Peripheral membrane protein</topology>
        <orientation evidence="15">Cytoplasmic side</orientation>
    </subcellularLocation>
    <subcellularLocation>
        <location evidence="15">Cytoplasm</location>
    </subcellularLocation>
    <text evidence="15">Distribution is 50-50.</text>
</comment>
<evidence type="ECO:0000256" key="5">
    <source>
        <dbReference type="ARBA" id="ARBA00022490"/>
    </source>
</evidence>
<dbReference type="InterPro" id="IPR011115">
    <property type="entry name" value="SecA_DEAD"/>
</dbReference>
<dbReference type="GO" id="GO:0006605">
    <property type="term" value="P:protein targeting"/>
    <property type="evidence" value="ECO:0007669"/>
    <property type="project" value="UniProtKB-UniRule"/>
</dbReference>
<evidence type="ECO:0000256" key="8">
    <source>
        <dbReference type="ARBA" id="ARBA00022741"/>
    </source>
</evidence>
<dbReference type="AlphaFoldDB" id="X7F6U1"/>
<feature type="binding site" evidence="15">
    <location>
        <position position="89"/>
    </location>
    <ligand>
        <name>ATP</name>
        <dbReference type="ChEBI" id="CHEBI:30616"/>
    </ligand>
</feature>
<dbReference type="SUPFAM" id="SSF81886">
    <property type="entry name" value="Helical scaffold and wing domains of SecA"/>
    <property type="match status" value="1"/>
</dbReference>
<dbReference type="SMART" id="SM00958">
    <property type="entry name" value="SecA_PP_bind"/>
    <property type="match status" value="1"/>
</dbReference>
<keyword evidence="4 15" id="KW-1003">Cell membrane</keyword>
<dbReference type="PRINTS" id="PR00906">
    <property type="entry name" value="SECA"/>
</dbReference>
<evidence type="ECO:0000259" key="19">
    <source>
        <dbReference type="PROSITE" id="PS51194"/>
    </source>
</evidence>
<dbReference type="RefSeq" id="WP_043773215.1">
    <property type="nucleotide sequence ID" value="NZ_JAME01000027.1"/>
</dbReference>
<keyword evidence="6" id="KW-0997">Cell inner membrane</keyword>
<keyword evidence="8 15" id="KW-0547">Nucleotide-binding</keyword>
<evidence type="ECO:0000256" key="3">
    <source>
        <dbReference type="ARBA" id="ARBA00022448"/>
    </source>
</evidence>
<dbReference type="PANTHER" id="PTHR30612:SF0">
    <property type="entry name" value="CHLOROPLAST PROTEIN-TRANSPORTING ATPASE"/>
    <property type="match status" value="1"/>
</dbReference>
<feature type="domain" description="Helicase ATP-binding" evidence="18">
    <location>
        <begin position="91"/>
        <end position="248"/>
    </location>
</feature>
<comment type="cofactor">
    <cofactor evidence="1">
        <name>Zn(2+)</name>
        <dbReference type="ChEBI" id="CHEBI:29105"/>
    </cofactor>
</comment>
<dbReference type="Proteomes" id="UP000023430">
    <property type="component" value="Unassembled WGS sequence"/>
</dbReference>
<dbReference type="NCBIfam" id="TIGR00963">
    <property type="entry name" value="secA"/>
    <property type="match status" value="1"/>
</dbReference>
<keyword evidence="5 15" id="KW-0963">Cytoplasm</keyword>
<dbReference type="Pfam" id="PF02810">
    <property type="entry name" value="SEC-C"/>
    <property type="match status" value="1"/>
</dbReference>
<evidence type="ECO:0000259" key="18">
    <source>
        <dbReference type="PROSITE" id="PS51192"/>
    </source>
</evidence>
<comment type="caution">
    <text evidence="21">The sequence shown here is derived from an EMBL/GenBank/DDBJ whole genome shotgun (WGS) entry which is preliminary data.</text>
</comment>
<dbReference type="Pfam" id="PF07516">
    <property type="entry name" value="SecA_SW"/>
    <property type="match status" value="1"/>
</dbReference>
<feature type="region of interest" description="Disordered" evidence="17">
    <location>
        <begin position="832"/>
        <end position="867"/>
    </location>
</feature>
<keyword evidence="10 15" id="KW-0067">ATP-binding</keyword>
<dbReference type="InterPro" id="IPR011130">
    <property type="entry name" value="SecA_preprotein_X-link_dom"/>
</dbReference>
<name>X7F6U1_9RHOB</name>
<dbReference type="InterPro" id="IPR014001">
    <property type="entry name" value="Helicase_ATP-bd"/>
</dbReference>
<evidence type="ECO:0000256" key="2">
    <source>
        <dbReference type="ARBA" id="ARBA00007650"/>
    </source>
</evidence>
<dbReference type="Pfam" id="PF21090">
    <property type="entry name" value="P-loop_SecA"/>
    <property type="match status" value="1"/>
</dbReference>
<dbReference type="PROSITE" id="PS51192">
    <property type="entry name" value="HELICASE_ATP_BIND_1"/>
    <property type="match status" value="1"/>
</dbReference>
<dbReference type="GO" id="GO:0008564">
    <property type="term" value="F:protein-exporting ATPase activity"/>
    <property type="evidence" value="ECO:0007669"/>
    <property type="project" value="UniProtKB-EC"/>
</dbReference>
<dbReference type="PANTHER" id="PTHR30612">
    <property type="entry name" value="SECA INNER MEMBRANE COMPONENT OF SEC PROTEIN SECRETION SYSTEM"/>
    <property type="match status" value="1"/>
</dbReference>
<dbReference type="STRING" id="1449351.RISW2_11400"/>
<dbReference type="Pfam" id="PF07517">
    <property type="entry name" value="SecA_DEAD"/>
    <property type="match status" value="1"/>
</dbReference>
<evidence type="ECO:0000313" key="21">
    <source>
        <dbReference type="EMBL" id="ETX27799.1"/>
    </source>
</evidence>
<evidence type="ECO:0000313" key="22">
    <source>
        <dbReference type="Proteomes" id="UP000023430"/>
    </source>
</evidence>
<evidence type="ECO:0000256" key="7">
    <source>
        <dbReference type="ARBA" id="ARBA00022723"/>
    </source>
</evidence>
<evidence type="ECO:0000256" key="15">
    <source>
        <dbReference type="HAMAP-Rule" id="MF_01382"/>
    </source>
</evidence>
<dbReference type="CDD" id="cd18803">
    <property type="entry name" value="SF2_C_secA"/>
    <property type="match status" value="1"/>
</dbReference>
<comment type="catalytic activity">
    <reaction evidence="15">
        <text>ATP + H2O + cellular proteinSide 1 = ADP + phosphate + cellular proteinSide 2.</text>
        <dbReference type="EC" id="7.4.2.8"/>
    </reaction>
</comment>
<dbReference type="InterPro" id="IPR020937">
    <property type="entry name" value="SecA_CS"/>
</dbReference>
<dbReference type="InterPro" id="IPR036670">
    <property type="entry name" value="SecA_X-link_sf"/>
</dbReference>
<dbReference type="EC" id="7.4.2.8" evidence="15"/>
<dbReference type="FunFam" id="3.90.1440.10:FF:000001">
    <property type="entry name" value="Preprotein translocase subunit SecA"/>
    <property type="match status" value="1"/>
</dbReference>
<dbReference type="CDD" id="cd17928">
    <property type="entry name" value="DEXDc_SecA"/>
    <property type="match status" value="1"/>
</dbReference>
<dbReference type="SUPFAM" id="SSF52540">
    <property type="entry name" value="P-loop containing nucleoside triphosphate hydrolases"/>
    <property type="match status" value="2"/>
</dbReference>
<dbReference type="InterPro" id="IPR001650">
    <property type="entry name" value="Helicase_C-like"/>
</dbReference>
<evidence type="ECO:0000256" key="10">
    <source>
        <dbReference type="ARBA" id="ARBA00022840"/>
    </source>
</evidence>
<dbReference type="GO" id="GO:0005524">
    <property type="term" value="F:ATP binding"/>
    <property type="evidence" value="ECO:0007669"/>
    <property type="project" value="UniProtKB-UniRule"/>
</dbReference>
<dbReference type="OrthoDB" id="9805579at2"/>
<dbReference type="InterPro" id="IPR014018">
    <property type="entry name" value="SecA_motor_DEAD"/>
</dbReference>
<evidence type="ECO:0000256" key="17">
    <source>
        <dbReference type="SAM" id="MobiDB-lite"/>
    </source>
</evidence>
<feature type="compositionally biased region" description="Low complexity" evidence="17">
    <location>
        <begin position="832"/>
        <end position="841"/>
    </location>
</feature>
<reference evidence="21 22" key="1">
    <citation type="submission" date="2014-01" db="EMBL/GenBank/DDBJ databases">
        <title>Roseivivax isoporae LMG 25204 Genome Sequencing.</title>
        <authorList>
            <person name="Lai Q."/>
            <person name="Li G."/>
            <person name="Shao Z."/>
        </authorList>
    </citation>
    <scope>NUCLEOTIDE SEQUENCE [LARGE SCALE GENOMIC DNA]</scope>
    <source>
        <strain evidence="21 22">LMG 25204</strain>
    </source>
</reference>
<keyword evidence="7" id="KW-0479">Metal-binding</keyword>
<evidence type="ECO:0000256" key="9">
    <source>
        <dbReference type="ARBA" id="ARBA00022833"/>
    </source>
</evidence>
<evidence type="ECO:0000256" key="14">
    <source>
        <dbReference type="ARBA" id="ARBA00023136"/>
    </source>
</evidence>
<feature type="domain" description="SecA family profile" evidence="20">
    <location>
        <begin position="5"/>
        <end position="613"/>
    </location>
</feature>
<evidence type="ECO:0000259" key="20">
    <source>
        <dbReference type="PROSITE" id="PS51196"/>
    </source>
</evidence>
<dbReference type="Gene3D" id="1.10.3060.10">
    <property type="entry name" value="Helical scaffold and wing domains of SecA"/>
    <property type="match status" value="1"/>
</dbReference>
<keyword evidence="22" id="KW-1185">Reference proteome</keyword>
<dbReference type="GO" id="GO:0031522">
    <property type="term" value="C:cell envelope Sec protein transport complex"/>
    <property type="evidence" value="ECO:0007669"/>
    <property type="project" value="UniProtKB-ARBA"/>
</dbReference>
<dbReference type="GO" id="GO:0046872">
    <property type="term" value="F:metal ion binding"/>
    <property type="evidence" value="ECO:0007669"/>
    <property type="project" value="UniProtKB-KW"/>
</dbReference>
<dbReference type="GO" id="GO:0043952">
    <property type="term" value="P:protein transport by the Sec complex"/>
    <property type="evidence" value="ECO:0007669"/>
    <property type="project" value="TreeGrafter"/>
</dbReference>
<evidence type="ECO:0000256" key="1">
    <source>
        <dbReference type="ARBA" id="ARBA00001947"/>
    </source>
</evidence>
<dbReference type="eggNOG" id="COG0653">
    <property type="taxonomic scope" value="Bacteria"/>
</dbReference>
<dbReference type="InterPro" id="IPR004027">
    <property type="entry name" value="SEC_C_motif"/>
</dbReference>
<gene>
    <name evidence="15" type="primary">secA</name>
    <name evidence="21" type="ORF">RISW2_11400</name>
</gene>
<dbReference type="NCBIfam" id="NF009538">
    <property type="entry name" value="PRK12904.1"/>
    <property type="match status" value="1"/>
</dbReference>
<keyword evidence="11 15" id="KW-0653">Protein transport</keyword>
<dbReference type="SUPFAM" id="SSF81767">
    <property type="entry name" value="Pre-protein crosslinking domain of SecA"/>
    <property type="match status" value="1"/>
</dbReference>
<sequence length="910" mass="101420">MLGIGSIARKVFGTPNDRKIKAARPLVEKINALEPEFAALDDAGLKARTGDFRTRIANGESLDDLLPEAFANCREAARRALGLRAFDVQLMGGIFLHQGNIAEMKTGEGKTLVATFPAYLNALAGPVHIVTVNDYLARRDAEWMGKVYGALGLTTGVVYPRQPDDEKKTAYAADITYATNNELGFDYLRDNMKSELSQMAQRGHVYAIVDEVDSILIDEARTPLIISGPAQDRSQLYEGIDRVIPELSDEHFTLDEKTRNVTFSEEGNEFLEERLHQMGFLEEGQTLYDPESTTIVHHLSQGLRAHKLFQRDKDYIVRDNEVVLIDEFTGRMMPGRRLSDGLHQAIEAKERVQIQPENVTLASVTFQNYFRLYDKLSGMTGTASTEAAEFAEIYGLGVVEVPTNKPIARIDEDDQVYRTAQEKYAAIVREIRAAHEKGQPVLVGTTSIEKSEMLSKMLEAEGLPHNVLNARQHEKEAQIVGDAGLPGAVTIATNMAGRGTDIKLGGNVEFKVMEALAADPEGHPDEIRARIEAEHADTEKRVIEAGGLFVLATERHESRRIDNQLRGRSGRQGDPGRSSFYLSLEDDLMRIFGSERLDNVLGKLGMQEGEAIVHPWVNKSLERAQAKVEGRNFDIRKQLLKFDDVMNDQRKVIFSQRREIMETEDLSEIVQDMRHQVIDDLVDAYCPPKSYADQWNTEGLYAAVIEKLGLDVPVMKWGAEEGVDQDLMKERLSDESDKMMAEKAEAFGPETMRQIEKQVLLQTIDAKWRDHLLTLEHLRSVVGFRGYAQRDPLNEYKTEAFQLFQSMLDGLRSDVSAKLGQIRPMSEEERQQLMAQMQRQQARVERAAAEAPAGAAAPDAEAAGPAVAASGPLVEGFDETDPATWGNPGRNDPCPCGSGNKFKHCHGRLA</sequence>
<dbReference type="GO" id="GO:0017038">
    <property type="term" value="P:protein import"/>
    <property type="evidence" value="ECO:0007669"/>
    <property type="project" value="InterPro"/>
</dbReference>
<evidence type="ECO:0000256" key="16">
    <source>
        <dbReference type="RuleBase" id="RU003874"/>
    </source>
</evidence>
<dbReference type="EMBL" id="JAME01000027">
    <property type="protein sequence ID" value="ETX27799.1"/>
    <property type="molecule type" value="Genomic_DNA"/>
</dbReference>
<comment type="similarity">
    <text evidence="2 15 16">Belongs to the SecA family.</text>
</comment>
<dbReference type="HAMAP" id="MF_01382">
    <property type="entry name" value="SecA"/>
    <property type="match status" value="1"/>
</dbReference>
<feature type="binding site" evidence="15">
    <location>
        <begin position="107"/>
        <end position="111"/>
    </location>
    <ligand>
        <name>ATP</name>
        <dbReference type="ChEBI" id="CHEBI:30616"/>
    </ligand>
</feature>
<feature type="domain" description="Helicase C-terminal" evidence="19">
    <location>
        <begin position="426"/>
        <end position="621"/>
    </location>
</feature>
<dbReference type="PATRIC" id="fig|1449351.3.peg.3341"/>
<keyword evidence="12 15" id="KW-1278">Translocase</keyword>
<dbReference type="PROSITE" id="PS51196">
    <property type="entry name" value="SECA_MOTOR_DEAD"/>
    <property type="match status" value="1"/>
</dbReference>
<feature type="binding site" evidence="15">
    <location>
        <position position="501"/>
    </location>
    <ligand>
        <name>ATP</name>
        <dbReference type="ChEBI" id="CHEBI:30616"/>
    </ligand>
</feature>
<dbReference type="InterPro" id="IPR000185">
    <property type="entry name" value="SecA"/>
</dbReference>
<keyword evidence="3 15" id="KW-0813">Transport</keyword>
<dbReference type="Gene3D" id="3.90.1440.10">
    <property type="entry name" value="SecA, preprotein cross-linking domain"/>
    <property type="match status" value="1"/>
</dbReference>
<dbReference type="Pfam" id="PF01043">
    <property type="entry name" value="SecA_PP_bind"/>
    <property type="match status" value="1"/>
</dbReference>
<comment type="function">
    <text evidence="15">Part of the Sec protein translocase complex. Interacts with the SecYEG preprotein conducting channel. Has a central role in coupling the hydrolysis of ATP to the transfer of proteins into and across the cell membrane, serving both as a receptor for the preprotein-SecB complex and as an ATP-driven molecular motor driving the stepwise translocation of polypeptide chains across the membrane.</text>
</comment>
<dbReference type="GO" id="GO:0065002">
    <property type="term" value="P:intracellular protein transmembrane transport"/>
    <property type="evidence" value="ECO:0007669"/>
    <property type="project" value="UniProtKB-UniRule"/>
</dbReference>
<feature type="compositionally biased region" description="Low complexity" evidence="17">
    <location>
        <begin position="849"/>
        <end position="867"/>
    </location>
</feature>
<accession>X7F6U1</accession>
<evidence type="ECO:0000256" key="4">
    <source>
        <dbReference type="ARBA" id="ARBA00022475"/>
    </source>
</evidence>
<keyword evidence="13 15" id="KW-0811">Translocation</keyword>
<dbReference type="InterPro" id="IPR044722">
    <property type="entry name" value="SecA_SF2_C"/>
</dbReference>
<dbReference type="InterPro" id="IPR027417">
    <property type="entry name" value="P-loop_NTPase"/>
</dbReference>
<evidence type="ECO:0000256" key="11">
    <source>
        <dbReference type="ARBA" id="ARBA00022927"/>
    </source>
</evidence>
<dbReference type="GO" id="GO:0005886">
    <property type="term" value="C:plasma membrane"/>
    <property type="evidence" value="ECO:0007669"/>
    <property type="project" value="UniProtKB-SubCell"/>
</dbReference>